<dbReference type="AlphaFoldDB" id="A0A653KST6"/>
<dbReference type="Proteomes" id="UP000439123">
    <property type="component" value="Unassembled WGS sequence"/>
</dbReference>
<sequence>MPQRAPELAPFSFLSWQRPMHSHTRTAYQWSVPHFHSDTALARLSCVKNDSALFTVYKTSIYWMHTQ</sequence>
<accession>A0A653KST6</accession>
<evidence type="ECO:0000313" key="1">
    <source>
        <dbReference type="EMBL" id="VXA82481.1"/>
    </source>
</evidence>
<organism evidence="1 2">
    <name type="scientific">Aeromonas veronii</name>
    <dbReference type="NCBI Taxonomy" id="654"/>
    <lineage>
        <taxon>Bacteria</taxon>
        <taxon>Pseudomonadati</taxon>
        <taxon>Pseudomonadota</taxon>
        <taxon>Gammaproteobacteria</taxon>
        <taxon>Aeromonadales</taxon>
        <taxon>Aeromonadaceae</taxon>
        <taxon>Aeromonas</taxon>
    </lineage>
</organism>
<gene>
    <name evidence="1" type="ORF">AERO8C_140029</name>
</gene>
<dbReference type="EMBL" id="CABWLC010000006">
    <property type="protein sequence ID" value="VXA82481.1"/>
    <property type="molecule type" value="Genomic_DNA"/>
</dbReference>
<evidence type="ECO:0000313" key="2">
    <source>
        <dbReference type="Proteomes" id="UP000439123"/>
    </source>
</evidence>
<name>A0A653KST6_AERVE</name>
<proteinExistence type="predicted"/>
<protein>
    <submittedName>
        <fullName evidence="1">Uncharacterized protein</fullName>
    </submittedName>
</protein>
<reference evidence="1 2" key="1">
    <citation type="submission" date="2019-10" db="EMBL/GenBank/DDBJ databases">
        <authorList>
            <person name="Karimi E."/>
        </authorList>
    </citation>
    <scope>NUCLEOTIDE SEQUENCE [LARGE SCALE GENOMIC DNA]</scope>
    <source>
        <strain evidence="1">Aeromonas sp. 8C</strain>
    </source>
</reference>